<dbReference type="InterPro" id="IPR029058">
    <property type="entry name" value="AB_hydrolase_fold"/>
</dbReference>
<reference evidence="2 3" key="1">
    <citation type="submission" date="2024-08" db="EMBL/GenBank/DDBJ databases">
        <authorList>
            <person name="Lu H."/>
        </authorList>
    </citation>
    <scope>NUCLEOTIDE SEQUENCE [LARGE SCALE GENOMIC DNA]</scope>
    <source>
        <strain evidence="2 3">LYH14W</strain>
    </source>
</reference>
<dbReference type="PANTHER" id="PTHR43798:SF33">
    <property type="entry name" value="HYDROLASE, PUTATIVE (AFU_ORTHOLOGUE AFUA_2G14860)-RELATED"/>
    <property type="match status" value="1"/>
</dbReference>
<evidence type="ECO:0000313" key="2">
    <source>
        <dbReference type="EMBL" id="MFG6428914.1"/>
    </source>
</evidence>
<dbReference type="GO" id="GO:0016787">
    <property type="term" value="F:hydrolase activity"/>
    <property type="evidence" value="ECO:0007669"/>
    <property type="project" value="UniProtKB-KW"/>
</dbReference>
<dbReference type="SUPFAM" id="SSF53474">
    <property type="entry name" value="alpha/beta-Hydrolases"/>
    <property type="match status" value="1"/>
</dbReference>
<comment type="caution">
    <text evidence="2">The sequence shown here is derived from an EMBL/GenBank/DDBJ whole genome shotgun (WGS) entry which is preliminary data.</text>
</comment>
<dbReference type="InterPro" id="IPR000073">
    <property type="entry name" value="AB_hydrolase_1"/>
</dbReference>
<evidence type="ECO:0000259" key="1">
    <source>
        <dbReference type="Pfam" id="PF00561"/>
    </source>
</evidence>
<keyword evidence="2" id="KW-0378">Hydrolase</keyword>
<protein>
    <submittedName>
        <fullName evidence="2">Alpha/beta fold hydrolase</fullName>
    </submittedName>
</protein>
<sequence>MNPPLPRRAYADGPFGQVHYRVLGQGPAVLMFHQAPMTSAQFDGVYGPLSAHGLQVIGVDMPGFGMSDPTDFVPRVEDYARVAPAVLDALGLDKAVMLGHHTGSAVATEAALQFPDRAIALVLAGPLPLTEEERSNFLATVTVQEQAFAALPGGEHLAEMFKTRERMAAGSVPLHRLSDYVIQALSGRGAYWHGHHAAFQYRHELSLLKVKHPAFILTNTGDMIYDLALRARALRPDFAYAELDGGGVDIVDQQPDAWSALVAGFVHSL</sequence>
<dbReference type="Gene3D" id="3.40.50.1820">
    <property type="entry name" value="alpha/beta hydrolase"/>
    <property type="match status" value="1"/>
</dbReference>
<dbReference type="RefSeq" id="WP_394475925.1">
    <property type="nucleotide sequence ID" value="NZ_JBIGHV010000001.1"/>
</dbReference>
<dbReference type="PRINTS" id="PR00111">
    <property type="entry name" value="ABHYDROLASE"/>
</dbReference>
<keyword evidence="3" id="KW-1185">Reference proteome</keyword>
<dbReference type="PANTHER" id="PTHR43798">
    <property type="entry name" value="MONOACYLGLYCEROL LIPASE"/>
    <property type="match status" value="1"/>
</dbReference>
<dbReference type="Proteomes" id="UP001606210">
    <property type="component" value="Unassembled WGS sequence"/>
</dbReference>
<accession>A0ABW7EX27</accession>
<dbReference type="Pfam" id="PF00561">
    <property type="entry name" value="Abhydrolase_1"/>
    <property type="match status" value="1"/>
</dbReference>
<proteinExistence type="predicted"/>
<organism evidence="2 3">
    <name type="scientific">Pelomonas parva</name>
    <dbReference type="NCBI Taxonomy" id="3299032"/>
    <lineage>
        <taxon>Bacteria</taxon>
        <taxon>Pseudomonadati</taxon>
        <taxon>Pseudomonadota</taxon>
        <taxon>Betaproteobacteria</taxon>
        <taxon>Burkholderiales</taxon>
        <taxon>Sphaerotilaceae</taxon>
        <taxon>Roseateles</taxon>
    </lineage>
</organism>
<evidence type="ECO:0000313" key="3">
    <source>
        <dbReference type="Proteomes" id="UP001606210"/>
    </source>
</evidence>
<feature type="domain" description="AB hydrolase-1" evidence="1">
    <location>
        <begin position="27"/>
        <end position="151"/>
    </location>
</feature>
<dbReference type="EMBL" id="JBIGHV010000001">
    <property type="protein sequence ID" value="MFG6428914.1"/>
    <property type="molecule type" value="Genomic_DNA"/>
</dbReference>
<gene>
    <name evidence="2" type="ORF">ACG00Y_03270</name>
</gene>
<name>A0ABW7EX27_9BURK</name>
<dbReference type="InterPro" id="IPR050266">
    <property type="entry name" value="AB_hydrolase_sf"/>
</dbReference>